<evidence type="ECO:0000313" key="11">
    <source>
        <dbReference type="EMBL" id="BAT71292.1"/>
    </source>
</evidence>
<feature type="binding site" evidence="9">
    <location>
        <position position="39"/>
    </location>
    <ligand>
        <name>a divalent metal cation</name>
        <dbReference type="ChEBI" id="CHEBI:60240"/>
    </ligand>
</feature>
<evidence type="ECO:0000256" key="5">
    <source>
        <dbReference type="ARBA" id="ARBA00022490"/>
    </source>
</evidence>
<name>A0A0S3QSL4_THET7</name>
<keyword evidence="12" id="KW-1185">Reference proteome</keyword>
<keyword evidence="7 9" id="KW-0547">Nucleotide-binding</keyword>
<dbReference type="FunFam" id="3.40.1210.10:FF:000001">
    <property type="entry name" value="5'/3'-nucleotidase SurE"/>
    <property type="match status" value="1"/>
</dbReference>
<dbReference type="PANTHER" id="PTHR30457:SF12">
    <property type="entry name" value="5'_3'-NUCLEOTIDASE SURE"/>
    <property type="match status" value="1"/>
</dbReference>
<keyword evidence="8 9" id="KW-0378">Hydrolase</keyword>
<dbReference type="STRING" id="1298851.TST_0485"/>
<feature type="binding site" evidence="9">
    <location>
        <position position="9"/>
    </location>
    <ligand>
        <name>a divalent metal cation</name>
        <dbReference type="ChEBI" id="CHEBI:60240"/>
    </ligand>
</feature>
<evidence type="ECO:0000256" key="8">
    <source>
        <dbReference type="ARBA" id="ARBA00022801"/>
    </source>
</evidence>
<dbReference type="GO" id="GO:0046872">
    <property type="term" value="F:metal ion binding"/>
    <property type="evidence" value="ECO:0007669"/>
    <property type="project" value="UniProtKB-UniRule"/>
</dbReference>
<evidence type="ECO:0000256" key="7">
    <source>
        <dbReference type="ARBA" id="ARBA00022741"/>
    </source>
</evidence>
<dbReference type="GO" id="GO:0000166">
    <property type="term" value="F:nucleotide binding"/>
    <property type="evidence" value="ECO:0007669"/>
    <property type="project" value="UniProtKB-KW"/>
</dbReference>
<dbReference type="PANTHER" id="PTHR30457">
    <property type="entry name" value="5'-NUCLEOTIDASE SURE"/>
    <property type="match status" value="1"/>
</dbReference>
<comment type="catalytic activity">
    <reaction evidence="1 9">
        <text>a ribonucleoside 5'-phosphate + H2O = a ribonucleoside + phosphate</text>
        <dbReference type="Rhea" id="RHEA:12484"/>
        <dbReference type="ChEBI" id="CHEBI:15377"/>
        <dbReference type="ChEBI" id="CHEBI:18254"/>
        <dbReference type="ChEBI" id="CHEBI:43474"/>
        <dbReference type="ChEBI" id="CHEBI:58043"/>
        <dbReference type="EC" id="3.1.3.5"/>
    </reaction>
</comment>
<dbReference type="GO" id="GO:0008254">
    <property type="term" value="F:3'-nucleotidase activity"/>
    <property type="evidence" value="ECO:0007669"/>
    <property type="project" value="TreeGrafter"/>
</dbReference>
<sequence>MVLLLSNDDGVFSTGITVLRKFLSEIAEVWVVAPDREKSAASHSLTLHRPLKVKQIEEKVFAVDGTPTDAVILGINKILPKKPDLVVSGINEGPNLGDDITYSGTVAAAMEGTILGYSSVAFSLAISTFKNFAAAAKVAQKIVQWVHENKLPEGTLLNVNIPDVKEYERLKGVKWTRQGKRVYTDYIYELRDPRGNIYYWIGGFPVDEDPQLGNGDDTDIVAVKQGYVSITPVKLEMTHFEFLEKIRETKIEL</sequence>
<dbReference type="Proteomes" id="UP000063234">
    <property type="component" value="Chromosome"/>
</dbReference>
<dbReference type="Pfam" id="PF01975">
    <property type="entry name" value="SurE"/>
    <property type="match status" value="1"/>
</dbReference>
<dbReference type="InterPro" id="IPR036523">
    <property type="entry name" value="SurE-like_sf"/>
</dbReference>
<evidence type="ECO:0000256" key="1">
    <source>
        <dbReference type="ARBA" id="ARBA00000815"/>
    </source>
</evidence>
<feature type="binding site" evidence="9">
    <location>
        <position position="91"/>
    </location>
    <ligand>
        <name>a divalent metal cation</name>
        <dbReference type="ChEBI" id="CHEBI:60240"/>
    </ligand>
</feature>
<evidence type="ECO:0000256" key="2">
    <source>
        <dbReference type="ARBA" id="ARBA00001946"/>
    </source>
</evidence>
<dbReference type="GO" id="GO:0004309">
    <property type="term" value="F:exopolyphosphatase activity"/>
    <property type="evidence" value="ECO:0007669"/>
    <property type="project" value="TreeGrafter"/>
</dbReference>
<dbReference type="InterPro" id="IPR002828">
    <property type="entry name" value="SurE-like_Pase/nucleotidase"/>
</dbReference>
<dbReference type="KEGG" id="ttk:TST_0485"/>
<evidence type="ECO:0000256" key="6">
    <source>
        <dbReference type="ARBA" id="ARBA00022723"/>
    </source>
</evidence>
<dbReference type="GO" id="GO:0008253">
    <property type="term" value="F:5'-nucleotidase activity"/>
    <property type="evidence" value="ECO:0007669"/>
    <property type="project" value="UniProtKB-UniRule"/>
</dbReference>
<dbReference type="EMBL" id="AP013035">
    <property type="protein sequence ID" value="BAT71292.1"/>
    <property type="molecule type" value="Genomic_DNA"/>
</dbReference>
<organism evidence="11 12">
    <name type="scientific">Thermosulfidibacter takaii (strain DSM 17441 / JCM 13301 / NBRC 103674 / ABI70S6)</name>
    <dbReference type="NCBI Taxonomy" id="1298851"/>
    <lineage>
        <taxon>Bacteria</taxon>
        <taxon>Pseudomonadati</taxon>
        <taxon>Thermosulfidibacterota</taxon>
        <taxon>Thermosulfidibacteria</taxon>
        <taxon>Thermosulfidibacterales</taxon>
        <taxon>Thermosulfidibacteraceae</taxon>
    </lineage>
</organism>
<keyword evidence="6 9" id="KW-0479">Metal-binding</keyword>
<dbReference type="Gene3D" id="3.40.1210.10">
    <property type="entry name" value="Survival protein SurE-like phosphatase/nucleotidase"/>
    <property type="match status" value="1"/>
</dbReference>
<dbReference type="NCBIfam" id="NF001490">
    <property type="entry name" value="PRK00346.1-4"/>
    <property type="match status" value="1"/>
</dbReference>
<dbReference type="RefSeq" id="WP_068549210.1">
    <property type="nucleotide sequence ID" value="NZ_AP013035.1"/>
</dbReference>
<accession>A0A0S3QSL4</accession>
<keyword evidence="5 9" id="KW-0963">Cytoplasm</keyword>
<dbReference type="PATRIC" id="fig|1298851.3.peg.497"/>
<evidence type="ECO:0000256" key="9">
    <source>
        <dbReference type="HAMAP-Rule" id="MF_00060"/>
    </source>
</evidence>
<feature type="binding site" evidence="9">
    <location>
        <position position="8"/>
    </location>
    <ligand>
        <name>a divalent metal cation</name>
        <dbReference type="ChEBI" id="CHEBI:60240"/>
    </ligand>
</feature>
<feature type="domain" description="Survival protein SurE-like phosphatase/nucleotidase" evidence="10">
    <location>
        <begin position="4"/>
        <end position="184"/>
    </location>
</feature>
<dbReference type="NCBIfam" id="TIGR00087">
    <property type="entry name" value="surE"/>
    <property type="match status" value="1"/>
</dbReference>
<dbReference type="NCBIfam" id="NF001489">
    <property type="entry name" value="PRK00346.1-3"/>
    <property type="match status" value="1"/>
</dbReference>
<comment type="similarity">
    <text evidence="4 9">Belongs to the SurE nucleotidase family.</text>
</comment>
<proteinExistence type="inferred from homology"/>
<comment type="cofactor">
    <cofactor evidence="2">
        <name>Mg(2+)</name>
        <dbReference type="ChEBI" id="CHEBI:18420"/>
    </cofactor>
</comment>
<dbReference type="NCBIfam" id="NF001492">
    <property type="entry name" value="PRK00346.2-2"/>
    <property type="match status" value="1"/>
</dbReference>
<comment type="subcellular location">
    <subcellularLocation>
        <location evidence="3 9">Cytoplasm</location>
    </subcellularLocation>
</comment>
<comment type="function">
    <text evidence="9">Nucleotidase that shows phosphatase activity on nucleoside 5'-monophosphates.</text>
</comment>
<comment type="cofactor">
    <cofactor evidence="9">
        <name>a divalent metal cation</name>
        <dbReference type="ChEBI" id="CHEBI:60240"/>
    </cofactor>
    <text evidence="9">Binds 1 divalent metal cation per subunit.</text>
</comment>
<evidence type="ECO:0000259" key="10">
    <source>
        <dbReference type="Pfam" id="PF01975"/>
    </source>
</evidence>
<dbReference type="SUPFAM" id="SSF64167">
    <property type="entry name" value="SurE-like"/>
    <property type="match status" value="1"/>
</dbReference>
<dbReference type="InterPro" id="IPR030048">
    <property type="entry name" value="SurE"/>
</dbReference>
<dbReference type="EC" id="3.1.3.5" evidence="9"/>
<evidence type="ECO:0000313" key="12">
    <source>
        <dbReference type="Proteomes" id="UP000063234"/>
    </source>
</evidence>
<reference evidence="12" key="1">
    <citation type="journal article" date="2018" name="Science">
        <title>A primordial and reversible TCA cycle in a facultatively chemolithoautotrophic thermophile.</title>
        <authorList>
            <person name="Nunoura T."/>
            <person name="Chikaraishi Y."/>
            <person name="Izaki R."/>
            <person name="Suwa T."/>
            <person name="Sato T."/>
            <person name="Harada T."/>
            <person name="Mori K."/>
            <person name="Kato Y."/>
            <person name="Miyazaki M."/>
            <person name="Shimamura S."/>
            <person name="Yanagawa K."/>
            <person name="Shuto A."/>
            <person name="Ohkouchi N."/>
            <person name="Fujita N."/>
            <person name="Takaki Y."/>
            <person name="Atomi H."/>
            <person name="Takai K."/>
        </authorList>
    </citation>
    <scope>NUCLEOTIDE SEQUENCE [LARGE SCALE GENOMIC DNA]</scope>
    <source>
        <strain evidence="12">DSM 17441 / JCM 13301 / NBRC 103674 / ABI70S6</strain>
    </source>
</reference>
<dbReference type="OrthoDB" id="9780815at2"/>
<evidence type="ECO:0000256" key="3">
    <source>
        <dbReference type="ARBA" id="ARBA00004496"/>
    </source>
</evidence>
<dbReference type="AlphaFoldDB" id="A0A0S3QSL4"/>
<protein>
    <recommendedName>
        <fullName evidence="9">5'-nucleotidase SurE</fullName>
        <ecNumber evidence="9">3.1.3.5</ecNumber>
    </recommendedName>
    <alternativeName>
        <fullName evidence="9">Nucleoside 5'-monophosphate phosphohydrolase</fullName>
    </alternativeName>
</protein>
<dbReference type="GO" id="GO:0005737">
    <property type="term" value="C:cytoplasm"/>
    <property type="evidence" value="ECO:0007669"/>
    <property type="project" value="UniProtKB-SubCell"/>
</dbReference>
<dbReference type="HAMAP" id="MF_00060">
    <property type="entry name" value="SurE"/>
    <property type="match status" value="1"/>
</dbReference>
<gene>
    <name evidence="9 11" type="primary">surE</name>
    <name evidence="11" type="ORF">TST_0485</name>
</gene>
<evidence type="ECO:0000256" key="4">
    <source>
        <dbReference type="ARBA" id="ARBA00011062"/>
    </source>
</evidence>